<evidence type="ECO:0000256" key="5">
    <source>
        <dbReference type="ARBA" id="ARBA00022840"/>
    </source>
</evidence>
<evidence type="ECO:0000259" key="12">
    <source>
        <dbReference type="PROSITE" id="PS51910"/>
    </source>
</evidence>
<dbReference type="AlphaFoldDB" id="S3CH21"/>
<dbReference type="HOGENOM" id="CLU_375074_0_0_1"/>
<dbReference type="eggNOG" id="KOG0743">
    <property type="taxonomic scope" value="Eukaryota"/>
</dbReference>
<evidence type="ECO:0000256" key="3">
    <source>
        <dbReference type="ARBA" id="ARBA00022741"/>
    </source>
</evidence>
<feature type="region of interest" description="Disordered" evidence="11">
    <location>
        <begin position="217"/>
        <end position="252"/>
    </location>
</feature>
<feature type="compositionally biased region" description="Acidic residues" evidence="11">
    <location>
        <begin position="222"/>
        <end position="236"/>
    </location>
</feature>
<dbReference type="Gene3D" id="3.40.50.300">
    <property type="entry name" value="P-loop containing nucleotide triphosphate hydrolases"/>
    <property type="match status" value="1"/>
</dbReference>
<evidence type="ECO:0000256" key="9">
    <source>
        <dbReference type="ARBA" id="ARBA00023326"/>
    </source>
</evidence>
<dbReference type="PROSITE" id="PS00674">
    <property type="entry name" value="AAA"/>
    <property type="match status" value="1"/>
</dbReference>
<dbReference type="InterPro" id="IPR057495">
    <property type="entry name" value="AAA_lid_BCS1"/>
</dbReference>
<keyword evidence="7" id="KW-0119">Carbohydrate metabolism</keyword>
<dbReference type="InterPro" id="IPR003960">
    <property type="entry name" value="ATPase_AAA_CS"/>
</dbReference>
<dbReference type="PROSITE" id="PS51910">
    <property type="entry name" value="GH18_2"/>
    <property type="match status" value="1"/>
</dbReference>
<dbReference type="OrthoDB" id="3012298at2759"/>
<sequence>MEETTEQKATPQAVVPTYILDAFIPGYSALHNVILHVLGTDINYLVSSAAILWLFSKVLYSPWETLMDLVEEYFMSSLTIEENNRDLCKIQLAYFAKREAELRIRSINAALNHDPEERTDEEMVSEMGWLNFAFSDANTPMRYSARGIPYRRGYLLYGPPGTGKSSLAYAVAGLFGLEILFLSLMDKNLDEEKLSDLFAALPEKCLVLLEDIDSAGLNRDMDESEDEDSESEDEDDSKSAKKKASKENKNTSKNKGISLSGLLNTIDGVASNEGRVLFMTTNCPEKLDSAFIRPGRIDLQVEFTNATQFHAKEIFERMYARQPIRTNASVSTPEAIIDEKETTSEDRIYGEEIKAMALEFADHIPDGLLSPAEIQGFLLNRRKEPKKALEEVTTWVKGLLESKKKGKKVVGAHSQAWHSAAKHPKAGTTHDHTHASDPSRLVMYVQTFKTPNKEPLSLLPLIEKHTKVTHIILASLHLHDVPGEIRLNDDRLESPVWDDLWHETWLLRQNGVKVMALLGGAAGGTYKRLNGTDAQFYAYYNPLLALIRKYHFDGLDLDVEENVDISTPIRLMTALRRDMGPDFIITMSPLASALTDELGQNLSGFSYFELEKFATMPGSDEKLVSWYNGLFYGPFARGPPVFDACVEAGWDPSRIVMIVLDCADDGQPNGFVHIEDLQETIKNLRALYPGFGGMGGWEYHDAGMSDWDVYQPWLWVKRVGDALFDPLQQALGKGVADELR</sequence>
<dbReference type="GO" id="GO:0008843">
    <property type="term" value="F:endochitinase activity"/>
    <property type="evidence" value="ECO:0007669"/>
    <property type="project" value="UniProtKB-EC"/>
</dbReference>
<feature type="region of interest" description="Disordered" evidence="11">
    <location>
        <begin position="412"/>
        <end position="436"/>
    </location>
</feature>
<dbReference type="RefSeq" id="XP_008088085.1">
    <property type="nucleotide sequence ID" value="XM_008089894.1"/>
</dbReference>
<evidence type="ECO:0000313" key="13">
    <source>
        <dbReference type="EMBL" id="EPE25170.1"/>
    </source>
</evidence>
<evidence type="ECO:0000256" key="1">
    <source>
        <dbReference type="ARBA" id="ARBA00000822"/>
    </source>
</evidence>
<keyword evidence="3" id="KW-0547">Nucleotide-binding</keyword>
<dbReference type="SUPFAM" id="SSF51445">
    <property type="entry name" value="(Trans)glycosidases"/>
    <property type="match status" value="1"/>
</dbReference>
<comment type="catalytic activity">
    <reaction evidence="1">
        <text>Random endo-hydrolysis of N-acetyl-beta-D-glucosaminide (1-&gt;4)-beta-linkages in chitin and chitodextrins.</text>
        <dbReference type="EC" id="3.2.1.14"/>
    </reaction>
</comment>
<dbReference type="Proteomes" id="UP000016922">
    <property type="component" value="Unassembled WGS sequence"/>
</dbReference>
<dbReference type="InterPro" id="IPR001579">
    <property type="entry name" value="Glyco_hydro_18_chit_AS"/>
</dbReference>
<keyword evidence="8 10" id="KW-0326">Glycosidase</keyword>
<dbReference type="Pfam" id="PF25426">
    <property type="entry name" value="AAA_lid_BCS1"/>
    <property type="match status" value="1"/>
</dbReference>
<dbReference type="InterPro" id="IPR050747">
    <property type="entry name" value="Mitochondrial_chaperone_BCS1"/>
</dbReference>
<dbReference type="PROSITE" id="PS01095">
    <property type="entry name" value="GH18_1"/>
    <property type="match status" value="1"/>
</dbReference>
<dbReference type="STRING" id="1116229.S3CH21"/>
<dbReference type="GeneID" id="19470792"/>
<evidence type="ECO:0000256" key="6">
    <source>
        <dbReference type="ARBA" id="ARBA00023024"/>
    </source>
</evidence>
<proteinExistence type="inferred from homology"/>
<keyword evidence="5" id="KW-0067">ATP-binding</keyword>
<evidence type="ECO:0000256" key="4">
    <source>
        <dbReference type="ARBA" id="ARBA00022801"/>
    </source>
</evidence>
<dbReference type="GO" id="GO:0000272">
    <property type="term" value="P:polysaccharide catabolic process"/>
    <property type="evidence" value="ECO:0007669"/>
    <property type="project" value="UniProtKB-KW"/>
</dbReference>
<accession>S3CH21</accession>
<dbReference type="InterPro" id="IPR017853">
    <property type="entry name" value="GH"/>
</dbReference>
<organism evidence="13 14">
    <name type="scientific">Glarea lozoyensis (strain ATCC 20868 / MF5171)</name>
    <dbReference type="NCBI Taxonomy" id="1116229"/>
    <lineage>
        <taxon>Eukaryota</taxon>
        <taxon>Fungi</taxon>
        <taxon>Dikarya</taxon>
        <taxon>Ascomycota</taxon>
        <taxon>Pezizomycotina</taxon>
        <taxon>Leotiomycetes</taxon>
        <taxon>Helotiales</taxon>
        <taxon>Helotiaceae</taxon>
        <taxon>Glarea</taxon>
    </lineage>
</organism>
<evidence type="ECO:0000256" key="8">
    <source>
        <dbReference type="ARBA" id="ARBA00023295"/>
    </source>
</evidence>
<protein>
    <submittedName>
        <fullName evidence="13">p-loop containing nucleoside triphosphate hydrolase</fullName>
    </submittedName>
</protein>
<evidence type="ECO:0000256" key="11">
    <source>
        <dbReference type="SAM" id="MobiDB-lite"/>
    </source>
</evidence>
<dbReference type="InterPro" id="IPR003593">
    <property type="entry name" value="AAA+_ATPase"/>
</dbReference>
<keyword evidence="14" id="KW-1185">Reference proteome</keyword>
<reference evidence="13 14" key="1">
    <citation type="journal article" date="2013" name="BMC Genomics">
        <title>Genomics-driven discovery of the pneumocandin biosynthetic gene cluster in the fungus Glarea lozoyensis.</title>
        <authorList>
            <person name="Chen L."/>
            <person name="Yue Q."/>
            <person name="Zhang X."/>
            <person name="Xiang M."/>
            <person name="Wang C."/>
            <person name="Li S."/>
            <person name="Che Y."/>
            <person name="Ortiz-Lopez F.J."/>
            <person name="Bills G.F."/>
            <person name="Liu X."/>
            <person name="An Z."/>
        </authorList>
    </citation>
    <scope>NUCLEOTIDE SEQUENCE [LARGE SCALE GENOMIC DNA]</scope>
    <source>
        <strain evidence="14">ATCC 20868 / MF5171</strain>
    </source>
</reference>
<dbReference type="Pfam" id="PF00704">
    <property type="entry name" value="Glyco_hydro_18"/>
    <property type="match status" value="1"/>
</dbReference>
<evidence type="ECO:0000313" key="14">
    <source>
        <dbReference type="Proteomes" id="UP000016922"/>
    </source>
</evidence>
<dbReference type="EMBL" id="KE145372">
    <property type="protein sequence ID" value="EPE25170.1"/>
    <property type="molecule type" value="Genomic_DNA"/>
</dbReference>
<dbReference type="GO" id="GO:0006032">
    <property type="term" value="P:chitin catabolic process"/>
    <property type="evidence" value="ECO:0007669"/>
    <property type="project" value="UniProtKB-KW"/>
</dbReference>
<dbReference type="KEGG" id="glz:GLAREA_11751"/>
<dbReference type="SMART" id="SM00382">
    <property type="entry name" value="AAA"/>
    <property type="match status" value="1"/>
</dbReference>
<dbReference type="Gene3D" id="3.20.20.80">
    <property type="entry name" value="Glycosidases"/>
    <property type="match status" value="1"/>
</dbReference>
<keyword evidence="9" id="KW-0624">Polysaccharide degradation</keyword>
<keyword evidence="6" id="KW-0146">Chitin degradation</keyword>
<feature type="domain" description="GH18" evidence="12">
    <location>
        <begin position="439"/>
        <end position="740"/>
    </location>
</feature>
<evidence type="ECO:0000256" key="7">
    <source>
        <dbReference type="ARBA" id="ARBA00023277"/>
    </source>
</evidence>
<evidence type="ECO:0000256" key="10">
    <source>
        <dbReference type="RuleBase" id="RU000489"/>
    </source>
</evidence>
<keyword evidence="4 10" id="KW-0378">Hydrolase</keyword>
<dbReference type="Pfam" id="PF00004">
    <property type="entry name" value="AAA"/>
    <property type="match status" value="2"/>
</dbReference>
<dbReference type="InterPro" id="IPR003959">
    <property type="entry name" value="ATPase_AAA_core"/>
</dbReference>
<gene>
    <name evidence="13" type="ORF">GLAREA_11751</name>
</gene>
<name>S3CH21_GLAL2</name>
<dbReference type="SUPFAM" id="SSF52540">
    <property type="entry name" value="P-loop containing nucleoside triphosphate hydrolases"/>
    <property type="match status" value="1"/>
</dbReference>
<dbReference type="InterPro" id="IPR001223">
    <property type="entry name" value="Glyco_hydro18_cat"/>
</dbReference>
<comment type="similarity">
    <text evidence="2">Belongs to the AAA ATPase family. BCS1 subfamily.</text>
</comment>
<dbReference type="PANTHER" id="PTHR23070">
    <property type="entry name" value="BCS1 AAA-TYPE ATPASE"/>
    <property type="match status" value="1"/>
</dbReference>
<dbReference type="InterPro" id="IPR027417">
    <property type="entry name" value="P-loop_NTPase"/>
</dbReference>
<evidence type="ECO:0000256" key="2">
    <source>
        <dbReference type="ARBA" id="ARBA00007448"/>
    </source>
</evidence>
<dbReference type="GO" id="GO:0016887">
    <property type="term" value="F:ATP hydrolysis activity"/>
    <property type="evidence" value="ECO:0007669"/>
    <property type="project" value="InterPro"/>
</dbReference>
<dbReference type="GO" id="GO:0005524">
    <property type="term" value="F:ATP binding"/>
    <property type="evidence" value="ECO:0007669"/>
    <property type="project" value="UniProtKB-KW"/>
</dbReference>